<dbReference type="EMBL" id="NCVQ01000004">
    <property type="protein sequence ID" value="PWZ34255.1"/>
    <property type="molecule type" value="Genomic_DNA"/>
</dbReference>
<accession>A0A3L6FM07</accession>
<comment type="caution">
    <text evidence="2">The sequence shown here is derived from an EMBL/GenBank/DDBJ whole genome shotgun (WGS) entry which is preliminary data.</text>
</comment>
<evidence type="ECO:0000256" key="1">
    <source>
        <dbReference type="SAM" id="MobiDB-lite"/>
    </source>
</evidence>
<protein>
    <submittedName>
        <fullName evidence="2">Uncharacterized protein</fullName>
    </submittedName>
</protein>
<feature type="region of interest" description="Disordered" evidence="1">
    <location>
        <begin position="160"/>
        <end position="184"/>
    </location>
</feature>
<sequence length="184" mass="20840">MTRSERRIGEPQALKGVHSLQREVDRRFMWSAGNGRRMHVQTGDVECIWRRKVDEVVESPILLLARSISRGRSATTRSSGTNLLAPPASRLRGHGRTLFIHPTRAASSLREGATRRRRGDGRFLLNLIRVTAELNHGRVATMHHVWRGFWNFEPVEVSERGGSKHCGETKSRMVGVREEKGSNI</sequence>
<organism evidence="2">
    <name type="scientific">Zea mays</name>
    <name type="common">Maize</name>
    <dbReference type="NCBI Taxonomy" id="4577"/>
    <lineage>
        <taxon>Eukaryota</taxon>
        <taxon>Viridiplantae</taxon>
        <taxon>Streptophyta</taxon>
        <taxon>Embryophyta</taxon>
        <taxon>Tracheophyta</taxon>
        <taxon>Spermatophyta</taxon>
        <taxon>Magnoliopsida</taxon>
        <taxon>Liliopsida</taxon>
        <taxon>Poales</taxon>
        <taxon>Poaceae</taxon>
        <taxon>PACMAD clade</taxon>
        <taxon>Panicoideae</taxon>
        <taxon>Andropogonodae</taxon>
        <taxon>Andropogoneae</taxon>
        <taxon>Tripsacinae</taxon>
        <taxon>Zea</taxon>
    </lineage>
</organism>
<reference evidence="2 4" key="1">
    <citation type="journal article" date="2018" name="Nat. Genet.">
        <title>Extensive intraspecific gene order and gene structural variations between Mo17 and other maize genomes.</title>
        <authorList>
            <person name="Sun S."/>
            <person name="Zhou Y."/>
            <person name="Chen J."/>
            <person name="Shi J."/>
            <person name="Zhao H."/>
            <person name="Zhao H."/>
            <person name="Song W."/>
            <person name="Zhang M."/>
            <person name="Cui Y."/>
            <person name="Dong X."/>
            <person name="Liu H."/>
            <person name="Ma X."/>
            <person name="Jiao Y."/>
            <person name="Wang B."/>
            <person name="Wei X."/>
            <person name="Stein J.C."/>
            <person name="Glaubitz J.C."/>
            <person name="Lu F."/>
            <person name="Yu G."/>
            <person name="Liang C."/>
            <person name="Fengler K."/>
            <person name="Li B."/>
            <person name="Rafalski A."/>
            <person name="Schnable P.S."/>
            <person name="Ware D.H."/>
            <person name="Buckler E.S."/>
            <person name="Lai J."/>
        </authorList>
    </citation>
    <scope>NUCLEOTIDE SEQUENCE [LARGE SCALE GENOMIC DNA]</scope>
    <source>
        <strain evidence="4">cv. Missouri 17</strain>
        <tissue evidence="2">Seedling</tissue>
    </source>
</reference>
<dbReference type="EMBL" id="NCVQ01000004">
    <property type="protein sequence ID" value="PWZ34424.1"/>
    <property type="molecule type" value="Genomic_DNA"/>
</dbReference>
<evidence type="ECO:0000313" key="2">
    <source>
        <dbReference type="EMBL" id="PWZ34255.1"/>
    </source>
</evidence>
<proteinExistence type="predicted"/>
<name>A0A3L6FMH8_MAIZE</name>
<evidence type="ECO:0000313" key="4">
    <source>
        <dbReference type="Proteomes" id="UP000251960"/>
    </source>
</evidence>
<dbReference type="Proteomes" id="UP000251960">
    <property type="component" value="Chromosome 3"/>
</dbReference>
<accession>A0A3L6FMH8</accession>
<dbReference type="AlphaFoldDB" id="A0A3L6FMH8"/>
<gene>
    <name evidence="2" type="ORF">Zm00014a_036026</name>
    <name evidence="3" type="ORF">Zm00014a_043943</name>
</gene>
<evidence type="ECO:0000313" key="3">
    <source>
        <dbReference type="EMBL" id="PWZ34424.1"/>
    </source>
</evidence>